<dbReference type="InterPro" id="IPR020846">
    <property type="entry name" value="MFS_dom"/>
</dbReference>
<dbReference type="Gene3D" id="1.20.1720.10">
    <property type="entry name" value="Multidrug resistance protein D"/>
    <property type="match status" value="1"/>
</dbReference>
<dbReference type="InterPro" id="IPR036259">
    <property type="entry name" value="MFS_trans_sf"/>
</dbReference>
<evidence type="ECO:0000256" key="3">
    <source>
        <dbReference type="ARBA" id="ARBA00022475"/>
    </source>
</evidence>
<feature type="transmembrane region" description="Helical" evidence="7">
    <location>
        <begin position="265"/>
        <end position="284"/>
    </location>
</feature>
<keyword evidence="2" id="KW-0813">Transport</keyword>
<feature type="transmembrane region" description="Helical" evidence="7">
    <location>
        <begin position="196"/>
        <end position="217"/>
    </location>
</feature>
<dbReference type="GO" id="GO:0005886">
    <property type="term" value="C:plasma membrane"/>
    <property type="evidence" value="ECO:0007669"/>
    <property type="project" value="UniProtKB-SubCell"/>
</dbReference>
<proteinExistence type="predicted"/>
<evidence type="ECO:0000259" key="8">
    <source>
        <dbReference type="PROSITE" id="PS50850"/>
    </source>
</evidence>
<feature type="transmembrane region" description="Helical" evidence="7">
    <location>
        <begin position="9"/>
        <end position="33"/>
    </location>
</feature>
<dbReference type="RefSeq" id="WP_078807597.1">
    <property type="nucleotide sequence ID" value="NZ_FUXI01000018.1"/>
</dbReference>
<dbReference type="Proteomes" id="UP000190328">
    <property type="component" value="Unassembled WGS sequence"/>
</dbReference>
<feature type="transmembrane region" description="Helical" evidence="7">
    <location>
        <begin position="354"/>
        <end position="377"/>
    </location>
</feature>
<feature type="transmembrane region" description="Helical" evidence="7">
    <location>
        <begin position="296"/>
        <end position="317"/>
    </location>
</feature>
<feature type="domain" description="Major facilitator superfamily (MFS) profile" evidence="8">
    <location>
        <begin position="11"/>
        <end position="486"/>
    </location>
</feature>
<dbReference type="Pfam" id="PF07690">
    <property type="entry name" value="MFS_1"/>
    <property type="match status" value="1"/>
</dbReference>
<dbReference type="InterPro" id="IPR011701">
    <property type="entry name" value="MFS"/>
</dbReference>
<feature type="transmembrane region" description="Helical" evidence="7">
    <location>
        <begin position="329"/>
        <end position="348"/>
    </location>
</feature>
<accession>A0A1T4P5K8</accession>
<evidence type="ECO:0000313" key="9">
    <source>
        <dbReference type="EMBL" id="SJZ86722.1"/>
    </source>
</evidence>
<evidence type="ECO:0000256" key="4">
    <source>
        <dbReference type="ARBA" id="ARBA00022692"/>
    </source>
</evidence>
<dbReference type="OrthoDB" id="9816041at2"/>
<comment type="subcellular location">
    <subcellularLocation>
        <location evidence="1">Cell membrane</location>
        <topology evidence="1">Multi-pass membrane protein</topology>
    </subcellularLocation>
</comment>
<organism evidence="9 10">
    <name type="scientific">Pilibacter termitis</name>
    <dbReference type="NCBI Taxonomy" id="263852"/>
    <lineage>
        <taxon>Bacteria</taxon>
        <taxon>Bacillati</taxon>
        <taxon>Bacillota</taxon>
        <taxon>Bacilli</taxon>
        <taxon>Lactobacillales</taxon>
        <taxon>Enterococcaceae</taxon>
        <taxon>Pilibacter</taxon>
    </lineage>
</organism>
<feature type="transmembrane region" description="Helical" evidence="7">
    <location>
        <begin position="45"/>
        <end position="64"/>
    </location>
</feature>
<dbReference type="PROSITE" id="PS50850">
    <property type="entry name" value="MFS"/>
    <property type="match status" value="1"/>
</dbReference>
<dbReference type="PRINTS" id="PR01036">
    <property type="entry name" value="TCRTETB"/>
</dbReference>
<evidence type="ECO:0000256" key="7">
    <source>
        <dbReference type="SAM" id="Phobius"/>
    </source>
</evidence>
<reference evidence="9 10" key="1">
    <citation type="submission" date="2017-02" db="EMBL/GenBank/DDBJ databases">
        <authorList>
            <person name="Peterson S.W."/>
        </authorList>
    </citation>
    <scope>NUCLEOTIDE SEQUENCE [LARGE SCALE GENOMIC DNA]</scope>
    <source>
        <strain evidence="9 10">ATCC BAA-1030</strain>
    </source>
</reference>
<feature type="transmembrane region" description="Helical" evidence="7">
    <location>
        <begin position="164"/>
        <end position="184"/>
    </location>
</feature>
<evidence type="ECO:0000256" key="5">
    <source>
        <dbReference type="ARBA" id="ARBA00022989"/>
    </source>
</evidence>
<keyword evidence="10" id="KW-1185">Reference proteome</keyword>
<name>A0A1T4P5K8_9ENTE</name>
<dbReference type="AlphaFoldDB" id="A0A1T4P5K8"/>
<feature type="transmembrane region" description="Helical" evidence="7">
    <location>
        <begin position="459"/>
        <end position="479"/>
    </location>
</feature>
<feature type="transmembrane region" description="Helical" evidence="7">
    <location>
        <begin position="76"/>
        <end position="95"/>
    </location>
</feature>
<feature type="transmembrane region" description="Helical" evidence="7">
    <location>
        <begin position="134"/>
        <end position="152"/>
    </location>
</feature>
<dbReference type="EMBL" id="FUXI01000018">
    <property type="protein sequence ID" value="SJZ86722.1"/>
    <property type="molecule type" value="Genomic_DNA"/>
</dbReference>
<evidence type="ECO:0000256" key="1">
    <source>
        <dbReference type="ARBA" id="ARBA00004651"/>
    </source>
</evidence>
<feature type="transmembrane region" description="Helical" evidence="7">
    <location>
        <begin position="389"/>
        <end position="413"/>
    </location>
</feature>
<dbReference type="STRING" id="263852.SAMN02745116_01666"/>
<dbReference type="SUPFAM" id="SSF103473">
    <property type="entry name" value="MFS general substrate transporter"/>
    <property type="match status" value="1"/>
</dbReference>
<keyword evidence="3" id="KW-1003">Cell membrane</keyword>
<keyword evidence="6 7" id="KW-0472">Membrane</keyword>
<evidence type="ECO:0000256" key="2">
    <source>
        <dbReference type="ARBA" id="ARBA00022448"/>
    </source>
</evidence>
<gene>
    <name evidence="9" type="ORF">SAMN02745116_01666</name>
</gene>
<dbReference type="Gene3D" id="1.20.1250.20">
    <property type="entry name" value="MFS general substrate transporter like domains"/>
    <property type="match status" value="1"/>
</dbReference>
<keyword evidence="4 7" id="KW-0812">Transmembrane</keyword>
<dbReference type="PANTHER" id="PTHR23501">
    <property type="entry name" value="MAJOR FACILITATOR SUPERFAMILY"/>
    <property type="match status" value="1"/>
</dbReference>
<dbReference type="GO" id="GO:0022857">
    <property type="term" value="F:transmembrane transporter activity"/>
    <property type="evidence" value="ECO:0007669"/>
    <property type="project" value="InterPro"/>
</dbReference>
<dbReference type="PANTHER" id="PTHR23501:SF191">
    <property type="entry name" value="VACUOLAR BASIC AMINO ACID TRANSPORTER 4"/>
    <property type="match status" value="1"/>
</dbReference>
<evidence type="ECO:0000313" key="10">
    <source>
        <dbReference type="Proteomes" id="UP000190328"/>
    </source>
</evidence>
<protein>
    <submittedName>
        <fullName evidence="9">Drug resistance transporter, EmrB/QacA subfamily</fullName>
    </submittedName>
</protein>
<dbReference type="FunFam" id="1.20.1720.10:FF:000004">
    <property type="entry name" value="EmrB/QacA family drug resistance transporter"/>
    <property type="match status" value="1"/>
</dbReference>
<feature type="transmembrane region" description="Helical" evidence="7">
    <location>
        <begin position="223"/>
        <end position="244"/>
    </location>
</feature>
<sequence>MNITNKNKLWITIAIFIATFMNGIEGTIVTTAMPTIVGSLEGMSIMNWVFAIYLLTGAMMTPIFSKLADMIGRRPVFLTSVTIFILGSALSGLSSSMVQLIIFRAIQGVGAGGILPISLTLIADLYDQKQRSKLLGLNSATWGIASIVGPLGGGMIVETFSWHWIFYINVPVGIAVILLLLANLKENVRPHQKLKLDLLGSGVLMLLLLSFLLAVQFFGTETFSLRVVCLLALSMICLVAFIFIEKSAEDPVIPLSLFKNPLFTLVNCSALLIAGVLIVVDVYIPMWLQGINGESAMIGGLVLAPLAFAWMFGSNIAGNLLEKWSTKNVLALGNTIILLCFVAFTLFGENAGKWHFLPVSMASGLGFGISFTTFTVVSQTSVAKGDIGVATGFSTLVRTLGQTILIAIFGVVLNAKIANNLPKDSAISLEDMNQLINPHTAGNLPKASMLALRSILQGGIHFIFLISLVLLLVVYLVILPMREGKRKTE</sequence>
<feature type="transmembrane region" description="Helical" evidence="7">
    <location>
        <begin position="101"/>
        <end position="122"/>
    </location>
</feature>
<evidence type="ECO:0000256" key="6">
    <source>
        <dbReference type="ARBA" id="ARBA00023136"/>
    </source>
</evidence>
<keyword evidence="5 7" id="KW-1133">Transmembrane helix</keyword>